<organism evidence="1 2">
    <name type="scientific">Sinanodonta woodiana</name>
    <name type="common">Chinese pond mussel</name>
    <name type="synonym">Anodonta woodiana</name>
    <dbReference type="NCBI Taxonomy" id="1069815"/>
    <lineage>
        <taxon>Eukaryota</taxon>
        <taxon>Metazoa</taxon>
        <taxon>Spiralia</taxon>
        <taxon>Lophotrochozoa</taxon>
        <taxon>Mollusca</taxon>
        <taxon>Bivalvia</taxon>
        <taxon>Autobranchia</taxon>
        <taxon>Heteroconchia</taxon>
        <taxon>Palaeoheterodonta</taxon>
        <taxon>Unionida</taxon>
        <taxon>Unionoidea</taxon>
        <taxon>Unionidae</taxon>
        <taxon>Unioninae</taxon>
        <taxon>Sinanodonta</taxon>
    </lineage>
</organism>
<evidence type="ECO:0000313" key="2">
    <source>
        <dbReference type="Proteomes" id="UP001634394"/>
    </source>
</evidence>
<name>A0ABD3UIK6_SINWO</name>
<accession>A0ABD3UIK6</accession>
<sequence length="99" mass="11337">MPIDDAFKDLRYCATQFEDFCGTSWPKLYVCNIGINYQKAVKEQLIFDAPYQCSEERRKFLSIADCQQALHLTRLIPEISLQVPSAGIWENTATGLVFL</sequence>
<comment type="caution">
    <text evidence="1">The sequence shown here is derived from an EMBL/GenBank/DDBJ whole genome shotgun (WGS) entry which is preliminary data.</text>
</comment>
<dbReference type="EMBL" id="JBJQND010000016">
    <property type="protein sequence ID" value="KAL3848077.1"/>
    <property type="molecule type" value="Genomic_DNA"/>
</dbReference>
<proteinExistence type="predicted"/>
<gene>
    <name evidence="1" type="ORF">ACJMK2_018958</name>
</gene>
<dbReference type="Proteomes" id="UP001634394">
    <property type="component" value="Unassembled WGS sequence"/>
</dbReference>
<dbReference type="AlphaFoldDB" id="A0ABD3UIK6"/>
<protein>
    <submittedName>
        <fullName evidence="1">Uncharacterized protein</fullName>
    </submittedName>
</protein>
<keyword evidence="2" id="KW-1185">Reference proteome</keyword>
<evidence type="ECO:0000313" key="1">
    <source>
        <dbReference type="EMBL" id="KAL3848077.1"/>
    </source>
</evidence>
<reference evidence="1 2" key="1">
    <citation type="submission" date="2024-11" db="EMBL/GenBank/DDBJ databases">
        <title>Chromosome-level genome assembly of the freshwater bivalve Anodonta woodiana.</title>
        <authorList>
            <person name="Chen X."/>
        </authorList>
    </citation>
    <scope>NUCLEOTIDE SEQUENCE [LARGE SCALE GENOMIC DNA]</scope>
    <source>
        <strain evidence="1">MN2024</strain>
        <tissue evidence="1">Gills</tissue>
    </source>
</reference>